<evidence type="ECO:0000256" key="2">
    <source>
        <dbReference type="ARBA" id="ARBA00022723"/>
    </source>
</evidence>
<accession>A0A7J5UUF9</accession>
<comment type="cofactor">
    <cofactor evidence="1 5">
        <name>Zn(2+)</name>
        <dbReference type="ChEBI" id="CHEBI:29105"/>
    </cofactor>
</comment>
<keyword evidence="2 5" id="KW-0479">Metal-binding</keyword>
<dbReference type="SUPFAM" id="SSF51735">
    <property type="entry name" value="NAD(P)-binding Rossmann-fold domains"/>
    <property type="match status" value="1"/>
</dbReference>
<comment type="similarity">
    <text evidence="5">Belongs to the zinc-containing alcohol dehydrogenase family.</text>
</comment>
<keyword evidence="4" id="KW-0560">Oxidoreductase</keyword>
<dbReference type="Gene3D" id="3.90.180.10">
    <property type="entry name" value="Medium-chain alcohol dehydrogenases, catalytic domain"/>
    <property type="match status" value="1"/>
</dbReference>
<dbReference type="SUPFAM" id="SSF50129">
    <property type="entry name" value="GroES-like"/>
    <property type="match status" value="1"/>
</dbReference>
<dbReference type="PANTHER" id="PTHR43401:SF5">
    <property type="entry name" value="ALCOHOL DEHYDROGENASE-RELATED"/>
    <property type="match status" value="1"/>
</dbReference>
<dbReference type="InterPro" id="IPR013149">
    <property type="entry name" value="ADH-like_C"/>
</dbReference>
<dbReference type="Pfam" id="PF00107">
    <property type="entry name" value="ADH_zinc_N"/>
    <property type="match status" value="1"/>
</dbReference>
<dbReference type="AlphaFoldDB" id="A0A7J5UUF9"/>
<dbReference type="Proteomes" id="UP000451860">
    <property type="component" value="Unassembled WGS sequence"/>
</dbReference>
<dbReference type="PANTHER" id="PTHR43401">
    <property type="entry name" value="L-THREONINE 3-DEHYDROGENASE"/>
    <property type="match status" value="1"/>
</dbReference>
<protein>
    <submittedName>
        <fullName evidence="8">Alcohol dehydrogenase catalytic domain-containing protein</fullName>
    </submittedName>
</protein>
<dbReference type="Pfam" id="PF08240">
    <property type="entry name" value="ADH_N"/>
    <property type="match status" value="1"/>
</dbReference>
<dbReference type="PROSITE" id="PS00059">
    <property type="entry name" value="ADH_ZINC"/>
    <property type="match status" value="1"/>
</dbReference>
<dbReference type="InterPro" id="IPR011032">
    <property type="entry name" value="GroES-like_sf"/>
</dbReference>
<dbReference type="InterPro" id="IPR050129">
    <property type="entry name" value="Zn_alcohol_dh"/>
</dbReference>
<organism evidence="8 9">
    <name type="scientific">Georgenia thermotolerans</name>
    <dbReference type="NCBI Taxonomy" id="527326"/>
    <lineage>
        <taxon>Bacteria</taxon>
        <taxon>Bacillati</taxon>
        <taxon>Actinomycetota</taxon>
        <taxon>Actinomycetes</taxon>
        <taxon>Micrococcales</taxon>
        <taxon>Bogoriellaceae</taxon>
        <taxon>Georgenia</taxon>
    </lineage>
</organism>
<evidence type="ECO:0000313" key="9">
    <source>
        <dbReference type="Proteomes" id="UP000451860"/>
    </source>
</evidence>
<evidence type="ECO:0000259" key="6">
    <source>
        <dbReference type="Pfam" id="PF00107"/>
    </source>
</evidence>
<dbReference type="OrthoDB" id="5295340at2"/>
<dbReference type="InterPro" id="IPR002328">
    <property type="entry name" value="ADH_Zn_CS"/>
</dbReference>
<keyword evidence="3 5" id="KW-0862">Zinc</keyword>
<evidence type="ECO:0000256" key="5">
    <source>
        <dbReference type="RuleBase" id="RU361277"/>
    </source>
</evidence>
<evidence type="ECO:0000256" key="3">
    <source>
        <dbReference type="ARBA" id="ARBA00022833"/>
    </source>
</evidence>
<evidence type="ECO:0000256" key="4">
    <source>
        <dbReference type="ARBA" id="ARBA00023002"/>
    </source>
</evidence>
<gene>
    <name evidence="8" type="ORF">GB883_01495</name>
</gene>
<dbReference type="RefSeq" id="WP_152202372.1">
    <property type="nucleotide sequence ID" value="NZ_VUKF01000013.1"/>
</dbReference>
<feature type="domain" description="Alcohol dehydrogenase-like N-terminal" evidence="7">
    <location>
        <begin position="24"/>
        <end position="133"/>
    </location>
</feature>
<evidence type="ECO:0000313" key="8">
    <source>
        <dbReference type="EMBL" id="KAE8765924.1"/>
    </source>
</evidence>
<dbReference type="GO" id="GO:0008270">
    <property type="term" value="F:zinc ion binding"/>
    <property type="evidence" value="ECO:0007669"/>
    <property type="project" value="InterPro"/>
</dbReference>
<name>A0A7J5UUF9_9MICO</name>
<evidence type="ECO:0000259" key="7">
    <source>
        <dbReference type="Pfam" id="PF08240"/>
    </source>
</evidence>
<proteinExistence type="inferred from homology"/>
<dbReference type="InterPro" id="IPR013154">
    <property type="entry name" value="ADH-like_N"/>
</dbReference>
<feature type="domain" description="Alcohol dehydrogenase-like C-terminal" evidence="6">
    <location>
        <begin position="173"/>
        <end position="287"/>
    </location>
</feature>
<reference evidence="8 9" key="1">
    <citation type="submission" date="2019-10" db="EMBL/GenBank/DDBJ databases">
        <title>Georgenia wutianyii sp. nov. and Georgenia yuyongxinii sp. nov. isolated from plateau pika (Ochotona curzoniae) in the Qinghai-Tibet plateau of China.</title>
        <authorList>
            <person name="Tian Z."/>
        </authorList>
    </citation>
    <scope>NUCLEOTIDE SEQUENCE [LARGE SCALE GENOMIC DNA]</scope>
    <source>
        <strain evidence="8 9">DSM 21501</strain>
    </source>
</reference>
<evidence type="ECO:0000256" key="1">
    <source>
        <dbReference type="ARBA" id="ARBA00001947"/>
    </source>
</evidence>
<dbReference type="GO" id="GO:0016491">
    <property type="term" value="F:oxidoreductase activity"/>
    <property type="evidence" value="ECO:0007669"/>
    <property type="project" value="UniProtKB-KW"/>
</dbReference>
<sequence>MRAVVLTEPGRVEVVEGWPDPQCGPDDVVVEMRGVGLCGTDLAMVDGKAAPPQFPWVIGHEGGGVIAAVGERVTDRKVGDRVVIEPNFGCGTCAVCAAGHTSRCDARLSAGFNVPGLLSELVAVPAEYTWVVPESISDVQLACLEPLAVAHHAVLRSGVRAGQECLVIGAGSVGQLISQCVLAVGGVPVVTDPHPGRLEVATSLGARVEEGPRAGRYPHVFETSGVGAVWPGALEAAARGGVITLIGFMRDTVELTPVELVRRQITVRGHLIYDHPADFAATIETVAEGRLVPEQAVQATFAAEDAVAAFAAVRQVPGKTWIRW</sequence>
<dbReference type="Gene3D" id="3.40.50.720">
    <property type="entry name" value="NAD(P)-binding Rossmann-like Domain"/>
    <property type="match status" value="1"/>
</dbReference>
<dbReference type="EMBL" id="WHJE01000003">
    <property type="protein sequence ID" value="KAE8765924.1"/>
    <property type="molecule type" value="Genomic_DNA"/>
</dbReference>
<dbReference type="InterPro" id="IPR036291">
    <property type="entry name" value="NAD(P)-bd_dom_sf"/>
</dbReference>
<comment type="caution">
    <text evidence="8">The sequence shown here is derived from an EMBL/GenBank/DDBJ whole genome shotgun (WGS) entry which is preliminary data.</text>
</comment>
<keyword evidence="9" id="KW-1185">Reference proteome</keyword>